<dbReference type="Proteomes" id="UP000886722">
    <property type="component" value="Unassembled WGS sequence"/>
</dbReference>
<evidence type="ECO:0000256" key="3">
    <source>
        <dbReference type="ARBA" id="ARBA00023237"/>
    </source>
</evidence>
<keyword evidence="2" id="KW-0472">Membrane</keyword>
<proteinExistence type="predicted"/>
<dbReference type="Gene3D" id="2.60.40.1120">
    <property type="entry name" value="Carboxypeptidase-like, regulatory domain"/>
    <property type="match status" value="1"/>
</dbReference>
<evidence type="ECO:0000259" key="6">
    <source>
        <dbReference type="Pfam" id="PF14905"/>
    </source>
</evidence>
<comment type="subcellular location">
    <subcellularLocation>
        <location evidence="1">Cell outer membrane</location>
    </subcellularLocation>
</comment>
<feature type="signal peptide" evidence="4">
    <location>
        <begin position="1"/>
        <end position="21"/>
    </location>
</feature>
<dbReference type="Pfam" id="PF07715">
    <property type="entry name" value="Plug"/>
    <property type="match status" value="1"/>
</dbReference>
<feature type="domain" description="TonB-dependent receptor plug" evidence="5">
    <location>
        <begin position="139"/>
        <end position="230"/>
    </location>
</feature>
<organism evidence="7 8">
    <name type="scientific">Candidatus Caccoplasma intestinavium</name>
    <dbReference type="NCBI Taxonomy" id="2840716"/>
    <lineage>
        <taxon>Bacteria</taxon>
        <taxon>Pseudomonadati</taxon>
        <taxon>Bacteroidota</taxon>
        <taxon>Bacteroidia</taxon>
        <taxon>Bacteroidales</taxon>
        <taxon>Bacteroidaceae</taxon>
        <taxon>Bacteroidaceae incertae sedis</taxon>
        <taxon>Candidatus Caccoplasma</taxon>
    </lineage>
</organism>
<dbReference type="EMBL" id="DVKT01000077">
    <property type="protein sequence ID" value="HIT40473.1"/>
    <property type="molecule type" value="Genomic_DNA"/>
</dbReference>
<dbReference type="InterPro" id="IPR037066">
    <property type="entry name" value="Plug_dom_sf"/>
</dbReference>
<dbReference type="GO" id="GO:0009279">
    <property type="term" value="C:cell outer membrane"/>
    <property type="evidence" value="ECO:0007669"/>
    <property type="project" value="UniProtKB-SubCell"/>
</dbReference>
<dbReference type="InterPro" id="IPR008969">
    <property type="entry name" value="CarboxyPept-like_regulatory"/>
</dbReference>
<keyword evidence="4" id="KW-0732">Signal</keyword>
<evidence type="ECO:0000256" key="2">
    <source>
        <dbReference type="ARBA" id="ARBA00023136"/>
    </source>
</evidence>
<dbReference type="InterPro" id="IPR012910">
    <property type="entry name" value="Plug_dom"/>
</dbReference>
<dbReference type="InterPro" id="IPR036942">
    <property type="entry name" value="Beta-barrel_TonB_sf"/>
</dbReference>
<evidence type="ECO:0000256" key="4">
    <source>
        <dbReference type="SAM" id="SignalP"/>
    </source>
</evidence>
<accession>A0A9D1GG84</accession>
<dbReference type="Gene3D" id="2.170.130.10">
    <property type="entry name" value="TonB-dependent receptor, plug domain"/>
    <property type="match status" value="1"/>
</dbReference>
<feature type="domain" description="Outer membrane protein beta-barrel" evidence="6">
    <location>
        <begin position="591"/>
        <end position="932"/>
    </location>
</feature>
<dbReference type="SUPFAM" id="SSF56935">
    <property type="entry name" value="Porins"/>
    <property type="match status" value="1"/>
</dbReference>
<name>A0A9D1GG84_9BACT</name>
<feature type="chain" id="PRO_5038383349" evidence="4">
    <location>
        <begin position="22"/>
        <end position="934"/>
    </location>
</feature>
<evidence type="ECO:0000259" key="5">
    <source>
        <dbReference type="Pfam" id="PF07715"/>
    </source>
</evidence>
<reference evidence="7" key="1">
    <citation type="submission" date="2020-10" db="EMBL/GenBank/DDBJ databases">
        <authorList>
            <person name="Gilroy R."/>
        </authorList>
    </citation>
    <scope>NUCLEOTIDE SEQUENCE</scope>
    <source>
        <strain evidence="7">21143</strain>
    </source>
</reference>
<dbReference type="SUPFAM" id="SSF49464">
    <property type="entry name" value="Carboxypeptidase regulatory domain-like"/>
    <property type="match status" value="1"/>
</dbReference>
<reference evidence="7" key="2">
    <citation type="journal article" date="2021" name="PeerJ">
        <title>Extensive microbial diversity within the chicken gut microbiome revealed by metagenomics and culture.</title>
        <authorList>
            <person name="Gilroy R."/>
            <person name="Ravi A."/>
            <person name="Getino M."/>
            <person name="Pursley I."/>
            <person name="Horton D.L."/>
            <person name="Alikhan N.F."/>
            <person name="Baker D."/>
            <person name="Gharbi K."/>
            <person name="Hall N."/>
            <person name="Watson M."/>
            <person name="Adriaenssens E.M."/>
            <person name="Foster-Nyarko E."/>
            <person name="Jarju S."/>
            <person name="Secka A."/>
            <person name="Antonio M."/>
            <person name="Oren A."/>
            <person name="Chaudhuri R.R."/>
            <person name="La Ragione R."/>
            <person name="Hildebrand F."/>
            <person name="Pallen M.J."/>
        </authorList>
    </citation>
    <scope>NUCLEOTIDE SEQUENCE</scope>
    <source>
        <strain evidence="7">21143</strain>
    </source>
</reference>
<dbReference type="Pfam" id="PF13715">
    <property type="entry name" value="CarbopepD_reg_2"/>
    <property type="match status" value="1"/>
</dbReference>
<evidence type="ECO:0000256" key="1">
    <source>
        <dbReference type="ARBA" id="ARBA00004442"/>
    </source>
</evidence>
<dbReference type="Pfam" id="PF14905">
    <property type="entry name" value="OMP_b-brl_3"/>
    <property type="match status" value="1"/>
</dbReference>
<keyword evidence="3" id="KW-0998">Cell outer membrane</keyword>
<dbReference type="Gene3D" id="2.40.170.20">
    <property type="entry name" value="TonB-dependent receptor, beta-barrel domain"/>
    <property type="match status" value="1"/>
</dbReference>
<comment type="caution">
    <text evidence="7">The sequence shown here is derived from an EMBL/GenBank/DDBJ whole genome shotgun (WGS) entry which is preliminary data.</text>
</comment>
<dbReference type="PANTHER" id="PTHR40980:SF5">
    <property type="entry name" value="TONB-DEPENDENT RECEPTOR"/>
    <property type="match status" value="1"/>
</dbReference>
<evidence type="ECO:0000313" key="7">
    <source>
        <dbReference type="EMBL" id="HIT40473.1"/>
    </source>
</evidence>
<sequence>MKRFTKIITVICLLLTMPVAARCAVIKGTVKDISTGEPLAGATVSVVGTTTAAFTDETGSFELKNLKIGSYTLIINYISYQSETLSDLKVLESTPLVLDIRLKPDDQTLDEVVVVGQMRRNTELGMIAATKTSLVIQNGVSSQQIKIAQDKDASEAIRRVPGISIIDNKFVMVRGLSQRYNNVWINGSAVPSTEADSRAFSFDIIPSSQLENIAIVKSPAPEYPADFSGGFILLTTKDLPAENSFTLSVGGNINDATHFHDFKHNKGSKTDFLGFDNGLRHLDGGMDAALKPIAGDGIDLQGNGFNNDWKVRTMHPVGDLSISADVSRIRRLSAGGKIGLIGAINYSNSFKTYLDMENSMFGAYDTDNDRSNYLRRSVDDQYNHTARIGALLNITFIPKNENNRFEFKNIFNQIGTDRYTYRTGISAQNNHEENAEYYYSSRTTYNGQFTGKHTFENDYFDWSAGYAYANRLLPDRRKYLIDDALETGVLALSTGNDITREFTRLDEHIASANVNYRHDFEWGAFNPSIKAGAYGEYRTRSYRTRSFIYNWNYNHNTLPEGFRHMDLPTELLTDANYGADKLYLLEEVKMRNNYDGNNLLGAGYVGINLPWGGFNLYAGVRFEHNDMELIRNTRDYEKSPQSTHYKYNDFFPSVNATYKFNEEHQLRASYGKSVNRPEFREVSPSVFYDFDLASNVQGNTELRPCYVQNIDLRYEWYPTKGEQISVALFYKHFDDPIEWTYTVTGGTDLVYSYRNADGAYSYGLEVDIRKNLAFMGMPSFDFVFNGALIKSLVEFPEGDREEDRPMQGQSPYLINTGLSYRNEKTGITAAVFYNRIGKRIAGVGRYIGSSGNEETVRIPDSYEMPRDVIDLSLSWKAKKHWEIKCGVRDLLADKVTFMQRDKITTKDGQKKEIEEITRQYKPGRNFHLSVSYTF</sequence>
<evidence type="ECO:0000313" key="8">
    <source>
        <dbReference type="Proteomes" id="UP000886722"/>
    </source>
</evidence>
<dbReference type="InterPro" id="IPR041700">
    <property type="entry name" value="OMP_b-brl_3"/>
</dbReference>
<protein>
    <submittedName>
        <fullName evidence="7">TonB-dependent receptor</fullName>
    </submittedName>
</protein>
<dbReference type="PANTHER" id="PTHR40980">
    <property type="entry name" value="PLUG DOMAIN-CONTAINING PROTEIN"/>
    <property type="match status" value="1"/>
</dbReference>
<keyword evidence="7" id="KW-0675">Receptor</keyword>
<gene>
    <name evidence="7" type="ORF">IAD06_10640</name>
</gene>
<dbReference type="AlphaFoldDB" id="A0A9D1GG84"/>